<evidence type="ECO:0000256" key="3">
    <source>
        <dbReference type="ARBA" id="ARBA00022839"/>
    </source>
</evidence>
<keyword evidence="3 5" id="KW-0269">Exonuclease</keyword>
<dbReference type="GO" id="GO:0005829">
    <property type="term" value="C:cytosol"/>
    <property type="evidence" value="ECO:0007669"/>
    <property type="project" value="TreeGrafter"/>
</dbReference>
<dbReference type="SUPFAM" id="SSF53098">
    <property type="entry name" value="Ribonuclease H-like"/>
    <property type="match status" value="1"/>
</dbReference>
<comment type="caution">
    <text evidence="5">The sequence shown here is derived from an EMBL/GenBank/DDBJ whole genome shotgun (WGS) entry which is preliminary data.</text>
</comment>
<sequence length="219" mass="24208">MWNWLKKPLAVHQLVLDFEQAYSLDKQSLAAKASYLVLDFETTGLDAKKHHIVSAGWVKISGGKIHLNSAQYQVVRSPASVGQSAVIHGLHNHEVRQGIELEDLLRLLLQELKGTVLVSHHSALELSFLKQSCQNCFGRSPAFKAVDTLKLELYKMRLKGGPVAQTALSLSACLQRYQLPEVTEHHALSDAFGCAQLLLAQLKSRGASCTLADLFQQSR</sequence>
<dbReference type="GO" id="GO:0003676">
    <property type="term" value="F:nucleic acid binding"/>
    <property type="evidence" value="ECO:0007669"/>
    <property type="project" value="InterPro"/>
</dbReference>
<organism evidence="5 6">
    <name type="scientific">Rheinheimera mesophila</name>
    <dbReference type="NCBI Taxonomy" id="1547515"/>
    <lineage>
        <taxon>Bacteria</taxon>
        <taxon>Pseudomonadati</taxon>
        <taxon>Pseudomonadota</taxon>
        <taxon>Gammaproteobacteria</taxon>
        <taxon>Chromatiales</taxon>
        <taxon>Chromatiaceae</taxon>
        <taxon>Rheinheimera</taxon>
    </lineage>
</organism>
<keyword evidence="2" id="KW-0378">Hydrolase</keyword>
<name>A0A3P3QCT0_9GAMM</name>
<dbReference type="RefSeq" id="WP_046519199.1">
    <property type="nucleotide sequence ID" value="NZ_LAVS01000009.1"/>
</dbReference>
<dbReference type="PANTHER" id="PTHR30231">
    <property type="entry name" value="DNA POLYMERASE III SUBUNIT EPSILON"/>
    <property type="match status" value="1"/>
</dbReference>
<dbReference type="CDD" id="cd06127">
    <property type="entry name" value="DEDDh"/>
    <property type="match status" value="1"/>
</dbReference>
<reference evidence="5 6" key="1">
    <citation type="submission" date="2018-11" db="EMBL/GenBank/DDBJ databases">
        <title>Draft genome analysis of Rheinheimera mesophila isolated from an industrial waste site.</title>
        <authorList>
            <person name="Yu Q."/>
            <person name="Qi Y."/>
            <person name="Zhang H."/>
            <person name="Lu Y."/>
            <person name="Pu J."/>
        </authorList>
    </citation>
    <scope>NUCLEOTIDE SEQUENCE [LARGE SCALE GENOMIC DNA]</scope>
    <source>
        <strain evidence="5 6">IITR13</strain>
    </source>
</reference>
<keyword evidence="6" id="KW-1185">Reference proteome</keyword>
<dbReference type="GO" id="GO:0008408">
    <property type="term" value="F:3'-5' exonuclease activity"/>
    <property type="evidence" value="ECO:0007669"/>
    <property type="project" value="TreeGrafter"/>
</dbReference>
<dbReference type="OrthoDB" id="5497329at2"/>
<proteinExistence type="predicted"/>
<dbReference type="EMBL" id="RRCF01000005">
    <property type="protein sequence ID" value="RRJ19036.1"/>
    <property type="molecule type" value="Genomic_DNA"/>
</dbReference>
<dbReference type="AlphaFoldDB" id="A0A3P3QCT0"/>
<evidence type="ECO:0000256" key="2">
    <source>
        <dbReference type="ARBA" id="ARBA00022801"/>
    </source>
</evidence>
<keyword evidence="1" id="KW-0540">Nuclease</keyword>
<dbReference type="SMART" id="SM00479">
    <property type="entry name" value="EXOIII"/>
    <property type="match status" value="1"/>
</dbReference>
<evidence type="ECO:0000313" key="5">
    <source>
        <dbReference type="EMBL" id="RRJ19036.1"/>
    </source>
</evidence>
<evidence type="ECO:0000313" key="6">
    <source>
        <dbReference type="Proteomes" id="UP000276260"/>
    </source>
</evidence>
<dbReference type="GO" id="GO:0006259">
    <property type="term" value="P:DNA metabolic process"/>
    <property type="evidence" value="ECO:0007669"/>
    <property type="project" value="UniProtKB-ARBA"/>
</dbReference>
<dbReference type="Proteomes" id="UP000276260">
    <property type="component" value="Unassembled WGS sequence"/>
</dbReference>
<dbReference type="InterPro" id="IPR013520">
    <property type="entry name" value="Ribonucl_H"/>
</dbReference>
<dbReference type="Pfam" id="PF00929">
    <property type="entry name" value="RNase_T"/>
    <property type="match status" value="1"/>
</dbReference>
<feature type="domain" description="Exonuclease" evidence="4">
    <location>
        <begin position="34"/>
        <end position="207"/>
    </location>
</feature>
<evidence type="ECO:0000259" key="4">
    <source>
        <dbReference type="SMART" id="SM00479"/>
    </source>
</evidence>
<protein>
    <submittedName>
        <fullName evidence="5">3'-5' exonuclease</fullName>
    </submittedName>
</protein>
<accession>A0A3P3QCT0</accession>
<evidence type="ECO:0000256" key="1">
    <source>
        <dbReference type="ARBA" id="ARBA00022722"/>
    </source>
</evidence>
<dbReference type="InterPro" id="IPR012337">
    <property type="entry name" value="RNaseH-like_sf"/>
</dbReference>
<dbReference type="PANTHER" id="PTHR30231:SF4">
    <property type="entry name" value="PROTEIN NEN2"/>
    <property type="match status" value="1"/>
</dbReference>
<dbReference type="InterPro" id="IPR036397">
    <property type="entry name" value="RNaseH_sf"/>
</dbReference>
<dbReference type="Gene3D" id="3.30.420.10">
    <property type="entry name" value="Ribonuclease H-like superfamily/Ribonuclease H"/>
    <property type="match status" value="1"/>
</dbReference>
<gene>
    <name evidence="5" type="ORF">EIK76_15955</name>
</gene>